<evidence type="ECO:0000313" key="2">
    <source>
        <dbReference type="EMBL" id="KAL3315464.1"/>
    </source>
</evidence>
<feature type="region of interest" description="Disordered" evidence="1">
    <location>
        <begin position="75"/>
        <end position="98"/>
    </location>
</feature>
<comment type="caution">
    <text evidence="2">The sequence shown here is derived from an EMBL/GenBank/DDBJ whole genome shotgun (WGS) entry which is preliminary data.</text>
</comment>
<accession>A0ABD2Q7B8</accession>
<sequence>MYACMIKFYATAVYFWTGVCKKDHCSLINRIEAIEKQMTDFENRLEADFLMVLTLLERRLSSANSLLMQNDPLFSPSEDLTTSSESTPPSPKFTHVQI</sequence>
<name>A0ABD2Q7B8_9PLAT</name>
<feature type="compositionally biased region" description="Low complexity" evidence="1">
    <location>
        <begin position="75"/>
        <end position="87"/>
    </location>
</feature>
<organism evidence="2 3">
    <name type="scientific">Cichlidogyrus casuarinus</name>
    <dbReference type="NCBI Taxonomy" id="1844966"/>
    <lineage>
        <taxon>Eukaryota</taxon>
        <taxon>Metazoa</taxon>
        <taxon>Spiralia</taxon>
        <taxon>Lophotrochozoa</taxon>
        <taxon>Platyhelminthes</taxon>
        <taxon>Monogenea</taxon>
        <taxon>Monopisthocotylea</taxon>
        <taxon>Dactylogyridea</taxon>
        <taxon>Ancyrocephalidae</taxon>
        <taxon>Cichlidogyrus</taxon>
    </lineage>
</organism>
<reference evidence="2 3" key="1">
    <citation type="submission" date="2024-11" db="EMBL/GenBank/DDBJ databases">
        <title>Adaptive evolution of stress response genes in parasites aligns with host niche diversity.</title>
        <authorList>
            <person name="Hahn C."/>
            <person name="Resl P."/>
        </authorList>
    </citation>
    <scope>NUCLEOTIDE SEQUENCE [LARGE SCALE GENOMIC DNA]</scope>
    <source>
        <strain evidence="2">EGGRZ-B1_66</strain>
        <tissue evidence="2">Body</tissue>
    </source>
</reference>
<protein>
    <submittedName>
        <fullName evidence="2">Uncharacterized protein</fullName>
    </submittedName>
</protein>
<keyword evidence="3" id="KW-1185">Reference proteome</keyword>
<evidence type="ECO:0000256" key="1">
    <source>
        <dbReference type="SAM" id="MobiDB-lite"/>
    </source>
</evidence>
<gene>
    <name evidence="2" type="ORF">Ciccas_005911</name>
</gene>
<evidence type="ECO:0000313" key="3">
    <source>
        <dbReference type="Proteomes" id="UP001626550"/>
    </source>
</evidence>
<dbReference type="EMBL" id="JBJKFK010000747">
    <property type="protein sequence ID" value="KAL3315464.1"/>
    <property type="molecule type" value="Genomic_DNA"/>
</dbReference>
<proteinExistence type="predicted"/>
<dbReference type="AlphaFoldDB" id="A0ABD2Q7B8"/>
<dbReference type="Proteomes" id="UP001626550">
    <property type="component" value="Unassembled WGS sequence"/>
</dbReference>